<feature type="region of interest" description="Disordered" evidence="1">
    <location>
        <begin position="92"/>
        <end position="111"/>
    </location>
</feature>
<name>A0A0A0JQY4_9MICO</name>
<accession>A0A0A0JQY4</accession>
<organism evidence="2 3">
    <name type="scientific">Knoellia aerolata DSM 18566</name>
    <dbReference type="NCBI Taxonomy" id="1385519"/>
    <lineage>
        <taxon>Bacteria</taxon>
        <taxon>Bacillati</taxon>
        <taxon>Actinomycetota</taxon>
        <taxon>Actinomycetes</taxon>
        <taxon>Micrococcales</taxon>
        <taxon>Intrasporangiaceae</taxon>
        <taxon>Knoellia</taxon>
    </lineage>
</organism>
<dbReference type="EMBL" id="AVPL01000065">
    <property type="protein sequence ID" value="KGN39880.1"/>
    <property type="molecule type" value="Genomic_DNA"/>
</dbReference>
<keyword evidence="3" id="KW-1185">Reference proteome</keyword>
<reference evidence="2 3" key="1">
    <citation type="submission" date="2013-08" db="EMBL/GenBank/DDBJ databases">
        <title>The genome sequence of Knoellia aerolata.</title>
        <authorList>
            <person name="Zhu W."/>
            <person name="Wang G."/>
        </authorList>
    </citation>
    <scope>NUCLEOTIDE SEQUENCE [LARGE SCALE GENOMIC DNA]</scope>
    <source>
        <strain evidence="2 3">DSM 18566</strain>
    </source>
</reference>
<dbReference type="STRING" id="1385519.N801_18175"/>
<sequence length="111" mass="11609">MIAVVACVFLASRGCDGRSRSVFAAYGDPESTRLELNVASCNETPTAKVVESDTEVRVQVTSGRWLGRNGDDCADGVVVTLNAPLGTRTVVDQSTGETVEVSPADPLAPPK</sequence>
<evidence type="ECO:0000313" key="2">
    <source>
        <dbReference type="EMBL" id="KGN39880.1"/>
    </source>
</evidence>
<evidence type="ECO:0000256" key="1">
    <source>
        <dbReference type="SAM" id="MobiDB-lite"/>
    </source>
</evidence>
<proteinExistence type="predicted"/>
<gene>
    <name evidence="2" type="ORF">N801_18175</name>
</gene>
<dbReference type="Proteomes" id="UP000030013">
    <property type="component" value="Unassembled WGS sequence"/>
</dbReference>
<evidence type="ECO:0000313" key="3">
    <source>
        <dbReference type="Proteomes" id="UP000030013"/>
    </source>
</evidence>
<comment type="caution">
    <text evidence="2">The sequence shown here is derived from an EMBL/GenBank/DDBJ whole genome shotgun (WGS) entry which is preliminary data.</text>
</comment>
<dbReference type="AlphaFoldDB" id="A0A0A0JQY4"/>
<protein>
    <submittedName>
        <fullName evidence="2">Uncharacterized protein</fullName>
    </submittedName>
</protein>